<dbReference type="SUPFAM" id="SSF56300">
    <property type="entry name" value="Metallo-dependent phosphatases"/>
    <property type="match status" value="1"/>
</dbReference>
<evidence type="ECO:0000313" key="8">
    <source>
        <dbReference type="Proteomes" id="UP000031928"/>
    </source>
</evidence>
<dbReference type="RefSeq" id="WP_042621187.1">
    <property type="nucleotide sequence ID" value="NZ_CP007790.1"/>
</dbReference>
<reference evidence="7 8" key="1">
    <citation type="submission" date="2014-05" db="EMBL/GenBank/DDBJ databases">
        <title>Complete genome sequence of Corynebacterium marinum DSM 44953.</title>
        <authorList>
            <person name="Schaffert L."/>
            <person name="Albersmeier A."/>
            <person name="Kalinowski J."/>
            <person name="Ruckert C."/>
        </authorList>
    </citation>
    <scope>NUCLEOTIDE SEQUENCE [LARGE SCALE GENOMIC DNA]</scope>
    <source>
        <strain evidence="7 8">DSM 44953</strain>
    </source>
</reference>
<sequence>MTSTTFVHTSDLQLGMTRWFLDADAQGRFDDARLRAVDRLGEVAAQHGAEFIVVAGDVFEHNSLSDRVTGRALERLRSLPVPVYLLPGNHDPLVADSIFRRTDGVAGVHVLGGAAPVEVAPGVEIVAAPLLAKHATTDLVREALEPLAPTDGVRILVGHGQAESRSNEAAPDLIDLAYLESRVADGTVDYAALGDTHSAQPVGDTGRVWYSGAPESTDFHEPGLGDLAGEHNSGNALVVTVSKTAAGDAAVDVAEVTVGEWTFEAIDRELASGDDVEEFFAALDAFPHKDRTVVKYGLRGTLSMSATRRLETGLAERRPVFAALYERERLTDLHLEPGAEELAALGVSGFAAAALGELVEAAEADPTARDAVNLFFRLSKES</sequence>
<dbReference type="HOGENOM" id="CLU_026621_1_0_11"/>
<proteinExistence type="inferred from homology"/>
<dbReference type="STRING" id="1224162.B840_04800"/>
<dbReference type="InterPro" id="IPR041796">
    <property type="entry name" value="Mre11_N"/>
</dbReference>
<gene>
    <name evidence="7" type="ORF">B840_04800</name>
</gene>
<evidence type="ECO:0000313" key="7">
    <source>
        <dbReference type="EMBL" id="AJK68579.1"/>
    </source>
</evidence>
<keyword evidence="8" id="KW-1185">Reference proteome</keyword>
<keyword evidence="3" id="KW-0540">Nuclease</keyword>
<dbReference type="Proteomes" id="UP000031928">
    <property type="component" value="Chromosome"/>
</dbReference>
<dbReference type="InterPro" id="IPR004843">
    <property type="entry name" value="Calcineurin-like_PHP"/>
</dbReference>
<dbReference type="Pfam" id="PF00149">
    <property type="entry name" value="Metallophos"/>
    <property type="match status" value="1"/>
</dbReference>
<dbReference type="GO" id="GO:0004527">
    <property type="term" value="F:exonuclease activity"/>
    <property type="evidence" value="ECO:0007669"/>
    <property type="project" value="UniProtKB-KW"/>
</dbReference>
<dbReference type="KEGG" id="cmq:B840_04800"/>
<keyword evidence="4" id="KW-0378">Hydrolase</keyword>
<evidence type="ECO:0000256" key="3">
    <source>
        <dbReference type="ARBA" id="ARBA00022722"/>
    </source>
</evidence>
<comment type="similarity">
    <text evidence="1">Belongs to the SbcD family.</text>
</comment>
<evidence type="ECO:0000256" key="4">
    <source>
        <dbReference type="ARBA" id="ARBA00022801"/>
    </source>
</evidence>
<dbReference type="CDD" id="cd00840">
    <property type="entry name" value="MPP_Mre11_N"/>
    <property type="match status" value="1"/>
</dbReference>
<organism evidence="7 8">
    <name type="scientific">Corynebacterium marinum DSM 44953</name>
    <dbReference type="NCBI Taxonomy" id="1224162"/>
    <lineage>
        <taxon>Bacteria</taxon>
        <taxon>Bacillati</taxon>
        <taxon>Actinomycetota</taxon>
        <taxon>Actinomycetes</taxon>
        <taxon>Mycobacteriales</taxon>
        <taxon>Corynebacteriaceae</taxon>
        <taxon>Corynebacterium</taxon>
    </lineage>
</organism>
<dbReference type="PANTHER" id="PTHR30337">
    <property type="entry name" value="COMPONENT OF ATP-DEPENDENT DSDNA EXONUCLEASE"/>
    <property type="match status" value="1"/>
</dbReference>
<dbReference type="InterPro" id="IPR050535">
    <property type="entry name" value="DNA_Repair-Maintenance_Comp"/>
</dbReference>
<dbReference type="InterPro" id="IPR029052">
    <property type="entry name" value="Metallo-depent_PP-like"/>
</dbReference>
<name>A0A0B6TQN2_9CORY</name>
<dbReference type="InterPro" id="IPR014577">
    <property type="entry name" value="UCP033093_metalloPase"/>
</dbReference>
<accession>A0A0B6TQN2</accession>
<evidence type="ECO:0000256" key="2">
    <source>
        <dbReference type="ARBA" id="ARBA00013365"/>
    </source>
</evidence>
<evidence type="ECO:0000256" key="5">
    <source>
        <dbReference type="ARBA" id="ARBA00022839"/>
    </source>
</evidence>
<dbReference type="EMBL" id="CP007790">
    <property type="protein sequence ID" value="AJK68579.1"/>
    <property type="molecule type" value="Genomic_DNA"/>
</dbReference>
<evidence type="ECO:0000256" key="1">
    <source>
        <dbReference type="ARBA" id="ARBA00010555"/>
    </source>
</evidence>
<dbReference type="Gene3D" id="3.60.21.10">
    <property type="match status" value="1"/>
</dbReference>
<dbReference type="OrthoDB" id="9773856at2"/>
<dbReference type="PIRSF" id="PIRSF033093">
    <property type="entry name" value="UCP_ML1119"/>
    <property type="match status" value="1"/>
</dbReference>
<protein>
    <recommendedName>
        <fullName evidence="2">Nuclease SbcCD subunit D</fullName>
    </recommendedName>
</protein>
<dbReference type="PANTHER" id="PTHR30337:SF0">
    <property type="entry name" value="NUCLEASE SBCCD SUBUNIT D"/>
    <property type="match status" value="1"/>
</dbReference>
<dbReference type="AlphaFoldDB" id="A0A0B6TQN2"/>
<feature type="domain" description="Calcineurin-like phosphoesterase" evidence="6">
    <location>
        <begin position="5"/>
        <end position="198"/>
    </location>
</feature>
<evidence type="ECO:0000259" key="6">
    <source>
        <dbReference type="Pfam" id="PF00149"/>
    </source>
</evidence>
<keyword evidence="5" id="KW-0269">Exonuclease</keyword>